<proteinExistence type="predicted"/>
<dbReference type="Gramene" id="ESW10087">
    <property type="protein sequence ID" value="ESW10087"/>
    <property type="gene ID" value="PHAVU_009G179800g"/>
</dbReference>
<dbReference type="EMBL" id="CM002296">
    <property type="protein sequence ID" value="ESW10087.1"/>
    <property type="molecule type" value="Genomic_DNA"/>
</dbReference>
<evidence type="ECO:0000313" key="1">
    <source>
        <dbReference type="EMBL" id="ESW10087.1"/>
    </source>
</evidence>
<accession>V7AWQ5</accession>
<protein>
    <submittedName>
        <fullName evidence="1">Uncharacterized protein</fullName>
    </submittedName>
</protein>
<sequence>MSRPGNESSLDNCSLLCDGGPKYDRIPTPYPATRTRPGCSGRPRATLRISLRPHGLKVPCVDCSLRES</sequence>
<keyword evidence="2" id="KW-1185">Reference proteome</keyword>
<evidence type="ECO:0000313" key="2">
    <source>
        <dbReference type="Proteomes" id="UP000000226"/>
    </source>
</evidence>
<gene>
    <name evidence="1" type="ORF">PHAVU_009G179800g</name>
</gene>
<reference evidence="2" key="1">
    <citation type="journal article" date="2014" name="Nat. Genet.">
        <title>A reference genome for common bean and genome-wide analysis of dual domestications.</title>
        <authorList>
            <person name="Schmutz J."/>
            <person name="McClean P.E."/>
            <person name="Mamidi S."/>
            <person name="Wu G.A."/>
            <person name="Cannon S.B."/>
            <person name="Grimwood J."/>
            <person name="Jenkins J."/>
            <person name="Shu S."/>
            <person name="Song Q."/>
            <person name="Chavarro C."/>
            <person name="Torres-Torres M."/>
            <person name="Geffroy V."/>
            <person name="Moghaddam S.M."/>
            <person name="Gao D."/>
            <person name="Abernathy B."/>
            <person name="Barry K."/>
            <person name="Blair M."/>
            <person name="Brick M.A."/>
            <person name="Chovatia M."/>
            <person name="Gepts P."/>
            <person name="Goodstein D.M."/>
            <person name="Gonzales M."/>
            <person name="Hellsten U."/>
            <person name="Hyten D.L."/>
            <person name="Jia G."/>
            <person name="Kelly J.D."/>
            <person name="Kudrna D."/>
            <person name="Lee R."/>
            <person name="Richard M.M."/>
            <person name="Miklas P.N."/>
            <person name="Osorno J.M."/>
            <person name="Rodrigues J."/>
            <person name="Thareau V."/>
            <person name="Urrea C.A."/>
            <person name="Wang M."/>
            <person name="Yu Y."/>
            <person name="Zhang M."/>
            <person name="Wing R.A."/>
            <person name="Cregan P.B."/>
            <person name="Rokhsar D.S."/>
            <person name="Jackson S.A."/>
        </authorList>
    </citation>
    <scope>NUCLEOTIDE SEQUENCE [LARGE SCALE GENOMIC DNA]</scope>
    <source>
        <strain evidence="2">cv. G19833</strain>
    </source>
</reference>
<organism evidence="1 2">
    <name type="scientific">Phaseolus vulgaris</name>
    <name type="common">Kidney bean</name>
    <name type="synonym">French bean</name>
    <dbReference type="NCBI Taxonomy" id="3885"/>
    <lineage>
        <taxon>Eukaryota</taxon>
        <taxon>Viridiplantae</taxon>
        <taxon>Streptophyta</taxon>
        <taxon>Embryophyta</taxon>
        <taxon>Tracheophyta</taxon>
        <taxon>Spermatophyta</taxon>
        <taxon>Magnoliopsida</taxon>
        <taxon>eudicotyledons</taxon>
        <taxon>Gunneridae</taxon>
        <taxon>Pentapetalae</taxon>
        <taxon>rosids</taxon>
        <taxon>fabids</taxon>
        <taxon>Fabales</taxon>
        <taxon>Fabaceae</taxon>
        <taxon>Papilionoideae</taxon>
        <taxon>50 kb inversion clade</taxon>
        <taxon>NPAAA clade</taxon>
        <taxon>indigoferoid/millettioid clade</taxon>
        <taxon>Phaseoleae</taxon>
        <taxon>Phaseolus</taxon>
    </lineage>
</organism>
<name>V7AWQ5_PHAVU</name>
<dbReference type="Proteomes" id="UP000000226">
    <property type="component" value="Chromosome 9"/>
</dbReference>
<dbReference type="AlphaFoldDB" id="V7AWQ5"/>